<dbReference type="EMBL" id="AEGP01000040">
    <property type="protein sequence ID" value="EGG42065.1"/>
    <property type="molecule type" value="Genomic_DNA"/>
</dbReference>
<dbReference type="Proteomes" id="UP000004348">
    <property type="component" value="Chromosome"/>
</dbReference>
<dbReference type="Gene3D" id="3.40.109.10">
    <property type="entry name" value="NADH Oxidase"/>
    <property type="match status" value="1"/>
</dbReference>
<comment type="caution">
    <text evidence="5">The sequence shown here is derived from an EMBL/GenBank/DDBJ whole genome shotgun (WGS) entry which is preliminary data.</text>
</comment>
<dbReference type="Pfam" id="PF00881">
    <property type="entry name" value="Nitroreductase"/>
    <property type="match status" value="1"/>
</dbReference>
<name>F3KKQ6_9ARCH</name>
<dbReference type="HOGENOM" id="CLU_070764_7_3_2"/>
<dbReference type="InterPro" id="IPR050627">
    <property type="entry name" value="Nitroreductase/BluB"/>
</dbReference>
<dbReference type="InterPro" id="IPR000415">
    <property type="entry name" value="Nitroreductase-like"/>
</dbReference>
<dbReference type="AlphaFoldDB" id="F3KKQ6"/>
<dbReference type="InterPro" id="IPR029479">
    <property type="entry name" value="Nitroreductase"/>
</dbReference>
<dbReference type="PANTHER" id="PTHR23026">
    <property type="entry name" value="NADPH NITROREDUCTASE"/>
    <property type="match status" value="1"/>
</dbReference>
<gene>
    <name evidence="5" type="ORF">Nlim_1080</name>
</gene>
<protein>
    <submittedName>
        <fullName evidence="5">Nitroreductase</fullName>
    </submittedName>
</protein>
<proteinExistence type="predicted"/>
<organism evidence="5">
    <name type="scientific">Candidatus Nitrosarchaeum limnium SFB1</name>
    <dbReference type="NCBI Taxonomy" id="886738"/>
    <lineage>
        <taxon>Archaea</taxon>
        <taxon>Nitrososphaerota</taxon>
        <taxon>Nitrososphaeria</taxon>
        <taxon>Nitrosopumilales</taxon>
        <taxon>Nitrosopumilaceae</taxon>
        <taxon>Nitrosarchaeum</taxon>
    </lineage>
</organism>
<evidence type="ECO:0000256" key="2">
    <source>
        <dbReference type="ARBA" id="ARBA00022643"/>
    </source>
</evidence>
<keyword evidence="2" id="KW-0288">FMN</keyword>
<feature type="domain" description="Nitroreductase" evidence="4">
    <location>
        <begin position="13"/>
        <end position="179"/>
    </location>
</feature>
<accession>F3KKQ6</accession>
<dbReference type="PANTHER" id="PTHR23026:SF90">
    <property type="entry name" value="IODOTYROSINE DEIODINASE 1"/>
    <property type="match status" value="1"/>
</dbReference>
<dbReference type="PATRIC" id="fig|886738.10.peg.1187"/>
<dbReference type="STRING" id="886738.Nlim_1080"/>
<evidence type="ECO:0000313" key="5">
    <source>
        <dbReference type="EMBL" id="EGG42065.1"/>
    </source>
</evidence>
<dbReference type="GO" id="GO:0016491">
    <property type="term" value="F:oxidoreductase activity"/>
    <property type="evidence" value="ECO:0007669"/>
    <property type="project" value="UniProtKB-KW"/>
</dbReference>
<reference evidence="5" key="1">
    <citation type="journal article" date="2011" name="PLoS ONE">
        <title>Genome of a low-salinity ammonia-oxidizing archaeon determined by single-cell and metagenomic analysis.</title>
        <authorList>
            <person name="Blainey P.C."/>
            <person name="Mosier A.C."/>
            <person name="Potanina A."/>
            <person name="Francis C.A."/>
            <person name="Quake S.R."/>
        </authorList>
    </citation>
    <scope>NUCLEOTIDE SEQUENCE [LARGE SCALE GENOMIC DNA]</scope>
    <source>
        <strain evidence="5">SFB1</strain>
    </source>
</reference>
<evidence type="ECO:0000256" key="1">
    <source>
        <dbReference type="ARBA" id="ARBA00022630"/>
    </source>
</evidence>
<evidence type="ECO:0000259" key="4">
    <source>
        <dbReference type="Pfam" id="PF00881"/>
    </source>
</evidence>
<keyword evidence="1" id="KW-0285">Flavoprotein</keyword>
<dbReference type="SUPFAM" id="SSF55469">
    <property type="entry name" value="FMN-dependent nitroreductase-like"/>
    <property type="match status" value="1"/>
</dbReference>
<keyword evidence="3" id="KW-0560">Oxidoreductase</keyword>
<sequence>MENGLIDIILSLRTVRNFKTDQVEDEKISLILKAATSAPSSGNTQPWEFIVVTDFQLKKKIKSVISSTWRNHVINRLNEIDDKTRRVYDDATQLVENSENIPVIIFACLDLRKASKSEEAKFASIYPAVQNLLLAAHAIGLGTCLTTHGCTPSRGEKEVKSILCIPEYVKITALVFLGYPSKVLGPPKRHDLSTVVHINGW</sequence>
<evidence type="ECO:0000256" key="3">
    <source>
        <dbReference type="ARBA" id="ARBA00023002"/>
    </source>
</evidence>